<keyword evidence="5 7" id="KW-1133">Transmembrane helix</keyword>
<feature type="transmembrane region" description="Helical" evidence="7">
    <location>
        <begin position="56"/>
        <end position="80"/>
    </location>
</feature>
<evidence type="ECO:0000256" key="6">
    <source>
        <dbReference type="ARBA" id="ARBA00023136"/>
    </source>
</evidence>
<dbReference type="Pfam" id="PF07690">
    <property type="entry name" value="MFS_1"/>
    <property type="match status" value="1"/>
</dbReference>
<feature type="domain" description="Major facilitator superfamily (MFS) profile" evidence="8">
    <location>
        <begin position="20"/>
        <end position="403"/>
    </location>
</feature>
<keyword evidence="6 7" id="KW-0472">Membrane</keyword>
<feature type="transmembrane region" description="Helical" evidence="7">
    <location>
        <begin position="316"/>
        <end position="338"/>
    </location>
</feature>
<keyword evidence="3" id="KW-1003">Cell membrane</keyword>
<dbReference type="GO" id="GO:0005886">
    <property type="term" value="C:plasma membrane"/>
    <property type="evidence" value="ECO:0007669"/>
    <property type="project" value="UniProtKB-SubCell"/>
</dbReference>
<sequence>MGKGRTLMTRLRLLLQEYHPLVWVLVGGTVFARAAAFMSLPFLAVYLSRTTGMNPVLIGLTVGLGPLAGTFGGFVGGYLSDRFGRKVVMLSTLFVWAGVFFGFALAEEVAVFMALNLLNGLCRSFFEPTSQALMADITPPDKRMRVFSIRYLAINVGAAVGPLVGAYLAIVSAGLTFLITGAVYLLYGMVLLVMMKRLGREIGSTPPKERVRLMDALQVVRKDTALGFFILAGILEHIGYSQVESSLPLHLKELFGGENVLYPFLLALNAGTVILFQIVITRWSEKRSILSNMILGSLMFALGLICWGIGGHWGWFVTGMIILTIGEILIFPTSSLFIDRLAPEGMRGTYFGASGFRSIGFFIGPFLGGWLLDVIGGSSLYFLLAGVVACSIVFYWLGQRSYREIRGKVKGHKE</sequence>
<evidence type="ECO:0000256" key="4">
    <source>
        <dbReference type="ARBA" id="ARBA00022692"/>
    </source>
</evidence>
<proteinExistence type="predicted"/>
<dbReference type="InterPro" id="IPR011701">
    <property type="entry name" value="MFS"/>
</dbReference>
<evidence type="ECO:0000259" key="8">
    <source>
        <dbReference type="PROSITE" id="PS50850"/>
    </source>
</evidence>
<dbReference type="CDD" id="cd17329">
    <property type="entry name" value="MFS_MdtH_MDR_like"/>
    <property type="match status" value="1"/>
</dbReference>
<protein>
    <submittedName>
        <fullName evidence="9">MFS transporter</fullName>
    </submittedName>
</protein>
<dbReference type="PANTHER" id="PTHR23517">
    <property type="entry name" value="RESISTANCE PROTEIN MDTM, PUTATIVE-RELATED-RELATED"/>
    <property type="match status" value="1"/>
</dbReference>
<evidence type="ECO:0000256" key="3">
    <source>
        <dbReference type="ARBA" id="ARBA00022475"/>
    </source>
</evidence>
<evidence type="ECO:0000313" key="9">
    <source>
        <dbReference type="EMBL" id="QKG83555.1"/>
    </source>
</evidence>
<dbReference type="SUPFAM" id="SSF103473">
    <property type="entry name" value="MFS general substrate transporter"/>
    <property type="match status" value="1"/>
</dbReference>
<dbReference type="AlphaFoldDB" id="A0A7D4BGH0"/>
<keyword evidence="2" id="KW-0813">Transport</keyword>
<feature type="transmembrane region" description="Helical" evidence="7">
    <location>
        <begin position="350"/>
        <end position="372"/>
    </location>
</feature>
<gene>
    <name evidence="9" type="ORF">GXN76_03085</name>
</gene>
<evidence type="ECO:0000313" key="10">
    <source>
        <dbReference type="Proteomes" id="UP000503088"/>
    </source>
</evidence>
<feature type="transmembrane region" description="Helical" evidence="7">
    <location>
        <begin position="260"/>
        <end position="280"/>
    </location>
</feature>
<feature type="transmembrane region" description="Helical" evidence="7">
    <location>
        <begin position="219"/>
        <end position="240"/>
    </location>
</feature>
<feature type="transmembrane region" description="Helical" evidence="7">
    <location>
        <begin position="87"/>
        <end position="103"/>
    </location>
</feature>
<evidence type="ECO:0000256" key="7">
    <source>
        <dbReference type="SAM" id="Phobius"/>
    </source>
</evidence>
<dbReference type="KEGG" id="kpul:GXN76_03085"/>
<feature type="transmembrane region" description="Helical" evidence="7">
    <location>
        <begin position="292"/>
        <end position="310"/>
    </location>
</feature>
<name>A0A7D4BGH0_9BACL</name>
<evidence type="ECO:0000256" key="1">
    <source>
        <dbReference type="ARBA" id="ARBA00004651"/>
    </source>
</evidence>
<dbReference type="InterPro" id="IPR020846">
    <property type="entry name" value="MFS_dom"/>
</dbReference>
<dbReference type="Gene3D" id="1.20.1250.20">
    <property type="entry name" value="MFS general substrate transporter like domains"/>
    <property type="match status" value="1"/>
</dbReference>
<reference evidence="9 10" key="1">
    <citation type="submission" date="2020-01" db="EMBL/GenBank/DDBJ databases">
        <authorList>
            <person name="Gulvik C.A."/>
            <person name="Batra D.G."/>
        </authorList>
    </citation>
    <scope>NUCLEOTIDE SEQUENCE [LARGE SCALE GENOMIC DNA]</scope>
    <source>
        <strain evidence="9 10">W9323</strain>
    </source>
</reference>
<accession>A0A7D4BGH0</accession>
<evidence type="ECO:0000256" key="5">
    <source>
        <dbReference type="ARBA" id="ARBA00022989"/>
    </source>
</evidence>
<feature type="transmembrane region" description="Helical" evidence="7">
    <location>
        <begin position="109"/>
        <end position="126"/>
    </location>
</feature>
<dbReference type="EMBL" id="CP048104">
    <property type="protein sequence ID" value="QKG83555.1"/>
    <property type="molecule type" value="Genomic_DNA"/>
</dbReference>
<dbReference type="GO" id="GO:0022857">
    <property type="term" value="F:transmembrane transporter activity"/>
    <property type="evidence" value="ECO:0007669"/>
    <property type="project" value="InterPro"/>
</dbReference>
<dbReference type="PROSITE" id="PS00216">
    <property type="entry name" value="SUGAR_TRANSPORT_1"/>
    <property type="match status" value="1"/>
</dbReference>
<dbReference type="InterPro" id="IPR036259">
    <property type="entry name" value="MFS_trans_sf"/>
</dbReference>
<dbReference type="InterPro" id="IPR005829">
    <property type="entry name" value="Sugar_transporter_CS"/>
</dbReference>
<dbReference type="PANTHER" id="PTHR23517:SF2">
    <property type="entry name" value="MULTIDRUG RESISTANCE PROTEIN MDTH"/>
    <property type="match status" value="1"/>
</dbReference>
<organism evidence="9 10">
    <name type="scientific">Kroppenstedtia pulmonis</name>
    <dbReference type="NCBI Taxonomy" id="1380685"/>
    <lineage>
        <taxon>Bacteria</taxon>
        <taxon>Bacillati</taxon>
        <taxon>Bacillota</taxon>
        <taxon>Bacilli</taxon>
        <taxon>Bacillales</taxon>
        <taxon>Thermoactinomycetaceae</taxon>
        <taxon>Kroppenstedtia</taxon>
    </lineage>
</organism>
<feature type="transmembrane region" description="Helical" evidence="7">
    <location>
        <begin position="147"/>
        <end position="170"/>
    </location>
</feature>
<evidence type="ECO:0000256" key="2">
    <source>
        <dbReference type="ARBA" id="ARBA00022448"/>
    </source>
</evidence>
<feature type="transmembrane region" description="Helical" evidence="7">
    <location>
        <begin position="176"/>
        <end position="198"/>
    </location>
</feature>
<dbReference type="Proteomes" id="UP000503088">
    <property type="component" value="Chromosome"/>
</dbReference>
<feature type="transmembrane region" description="Helical" evidence="7">
    <location>
        <begin position="21"/>
        <end position="44"/>
    </location>
</feature>
<comment type="subcellular location">
    <subcellularLocation>
        <location evidence="1">Cell membrane</location>
        <topology evidence="1">Multi-pass membrane protein</topology>
    </subcellularLocation>
</comment>
<feature type="transmembrane region" description="Helical" evidence="7">
    <location>
        <begin position="378"/>
        <end position="398"/>
    </location>
</feature>
<dbReference type="PROSITE" id="PS50850">
    <property type="entry name" value="MFS"/>
    <property type="match status" value="1"/>
</dbReference>
<dbReference type="InterPro" id="IPR050171">
    <property type="entry name" value="MFS_Transporters"/>
</dbReference>
<keyword evidence="4 7" id="KW-0812">Transmembrane</keyword>
<keyword evidence="10" id="KW-1185">Reference proteome</keyword>